<reference evidence="1" key="2">
    <citation type="submission" date="2021-08" db="EMBL/GenBank/DDBJ databases">
        <authorList>
            <person name="Tani A."/>
            <person name="Ola A."/>
            <person name="Ogura Y."/>
            <person name="Katsura K."/>
            <person name="Hayashi T."/>
        </authorList>
    </citation>
    <scope>NUCLEOTIDE SEQUENCE</scope>
    <source>
        <strain evidence="1">JCM 32048</strain>
    </source>
</reference>
<dbReference type="AlphaFoldDB" id="A0AA37H652"/>
<dbReference type="RefSeq" id="WP_099906776.1">
    <property type="nucleotide sequence ID" value="NZ_BPQJ01000001.1"/>
</dbReference>
<accession>A0AA37H652</accession>
<dbReference type="Proteomes" id="UP001055286">
    <property type="component" value="Unassembled WGS sequence"/>
</dbReference>
<name>A0AA37H652_9HYPH</name>
<evidence type="ECO:0000313" key="1">
    <source>
        <dbReference type="EMBL" id="GJD59878.1"/>
    </source>
</evidence>
<keyword evidence="2" id="KW-1185">Reference proteome</keyword>
<dbReference type="EMBL" id="BPQJ01000001">
    <property type="protein sequence ID" value="GJD59878.1"/>
    <property type="molecule type" value="Genomic_DNA"/>
</dbReference>
<reference evidence="1" key="1">
    <citation type="journal article" date="2016" name="Front. Microbiol.">
        <title>Genome Sequence of the Piezophilic, Mesophilic Sulfate-Reducing Bacterium Desulfovibrio indicus J2T.</title>
        <authorList>
            <person name="Cao J."/>
            <person name="Maignien L."/>
            <person name="Shao Z."/>
            <person name="Alain K."/>
            <person name="Jebbar M."/>
        </authorList>
    </citation>
    <scope>NUCLEOTIDE SEQUENCE</scope>
    <source>
        <strain evidence="1">JCM 32048</strain>
    </source>
</reference>
<organism evidence="1 2">
    <name type="scientific">Methylobacterium frigidaeris</name>
    <dbReference type="NCBI Taxonomy" id="2038277"/>
    <lineage>
        <taxon>Bacteria</taxon>
        <taxon>Pseudomonadati</taxon>
        <taxon>Pseudomonadota</taxon>
        <taxon>Alphaproteobacteria</taxon>
        <taxon>Hyphomicrobiales</taxon>
        <taxon>Methylobacteriaceae</taxon>
        <taxon>Methylobacterium</taxon>
    </lineage>
</organism>
<dbReference type="Gene3D" id="3.40.50.720">
    <property type="entry name" value="NAD(P)-binding Rossmann-like Domain"/>
    <property type="match status" value="1"/>
</dbReference>
<proteinExistence type="predicted"/>
<dbReference type="Pfam" id="PF13561">
    <property type="entry name" value="adh_short_C2"/>
    <property type="match status" value="1"/>
</dbReference>
<dbReference type="InterPro" id="IPR036291">
    <property type="entry name" value="NAD(P)-bd_dom_sf"/>
</dbReference>
<sequence length="69" mass="6807">MAEGMQAEAAVQGIAVDEAQARAEAGIPLGCMAEPEEIAAAVVFPASAKASYVTGVTLTMDGAKVAVAV</sequence>
<dbReference type="InterPro" id="IPR002347">
    <property type="entry name" value="SDR_fam"/>
</dbReference>
<evidence type="ECO:0008006" key="3">
    <source>
        <dbReference type="Google" id="ProtNLM"/>
    </source>
</evidence>
<dbReference type="SUPFAM" id="SSF51735">
    <property type="entry name" value="NAD(P)-binding Rossmann-fold domains"/>
    <property type="match status" value="1"/>
</dbReference>
<evidence type="ECO:0000313" key="2">
    <source>
        <dbReference type="Proteomes" id="UP001055286"/>
    </source>
</evidence>
<protein>
    <recommendedName>
        <fullName evidence="3">3-oxoacyl-ACP reductase</fullName>
    </recommendedName>
</protein>
<gene>
    <name evidence="1" type="ORF">MPEAHAMD_0009</name>
</gene>
<comment type="caution">
    <text evidence="1">The sequence shown here is derived from an EMBL/GenBank/DDBJ whole genome shotgun (WGS) entry which is preliminary data.</text>
</comment>